<dbReference type="PROSITE" id="PS51198">
    <property type="entry name" value="UVRD_HELICASE_ATP_BIND"/>
    <property type="match status" value="1"/>
</dbReference>
<evidence type="ECO:0000259" key="13">
    <source>
        <dbReference type="PROSITE" id="PS51198"/>
    </source>
</evidence>
<dbReference type="InterPro" id="IPR001650">
    <property type="entry name" value="Helicase_C-like"/>
</dbReference>
<dbReference type="InterPro" id="IPR011545">
    <property type="entry name" value="DEAD/DEAH_box_helicase_dom"/>
</dbReference>
<dbReference type="GO" id="GO:0030894">
    <property type="term" value="C:replisome"/>
    <property type="evidence" value="ECO:0007669"/>
    <property type="project" value="TreeGrafter"/>
</dbReference>
<evidence type="ECO:0000256" key="6">
    <source>
        <dbReference type="ARBA" id="ARBA00023125"/>
    </source>
</evidence>
<dbReference type="Proteomes" id="UP000035352">
    <property type="component" value="Chromosome"/>
</dbReference>
<evidence type="ECO:0000256" key="9">
    <source>
        <dbReference type="ARBA" id="ARBA00034808"/>
    </source>
</evidence>
<feature type="domain" description="UvrD-like helicase ATP-binding" evidence="13">
    <location>
        <begin position="1109"/>
        <end position="1325"/>
    </location>
</feature>
<dbReference type="InterPro" id="IPR027417">
    <property type="entry name" value="P-loop_NTPase"/>
</dbReference>
<dbReference type="SUPFAM" id="SSF53098">
    <property type="entry name" value="Ribonuclease H-like"/>
    <property type="match status" value="1"/>
</dbReference>
<dbReference type="PROSITE" id="PS51194">
    <property type="entry name" value="HELICASE_CTER"/>
    <property type="match status" value="1"/>
</dbReference>
<comment type="catalytic activity">
    <reaction evidence="8">
        <text>Couples ATP hydrolysis with the unwinding of duplex DNA by translocating in the 3'-5' direction.</text>
        <dbReference type="EC" id="5.6.2.4"/>
    </reaction>
</comment>
<dbReference type="Pfam" id="PF13245">
    <property type="entry name" value="AAA_19"/>
    <property type="match status" value="1"/>
</dbReference>
<dbReference type="EC" id="5.6.2.4" evidence="9"/>
<sequence length="1727" mass="191800">MTSALVAENSVTAPLSAEVTRQLVREWQALSIDIETNPADGDRIFKLGAVRSDDATAVLSLSTRRMRAEEVCRRVDAAAEGAKLLVGHNVRRHDIVQLQRQYPGLQCLNLPVLDTLELSAIAFPLNPYHRLVKGYKLLSDSRNDPAKDARLALDLLGDEVEALVEMNKLDPDWVSLLHFLLAHDAPLDRFISEIRASTSPDTDVARMVALRRFSSHCCTTNLRRFTEHEALVDLKHRTALAYALGWVRVSGGNSVLPVWVRTAVQGVRSLIAELREHDCQRGDCSYCRQQHHPETLLQLHFHKPSFRDKPAAPDGSSLQRAIVQAGLGRKSLLAVLPTGGGKSICYQLPALVHYWRSGQLTVIVSPLQSLMKDQVDNLLAAGVHCAVTINGLLTPIERRAALDKIRLGDAGIVLVSPEQFRSRSFGDAIRMREVATWVFDEAHCLSKWGQDFRTDYLYVSRYIREHFSHQRAPVACFTATAKVDVIEDLCGHFEESLGITLERFLGGHERSNLTFLVVPARRAEKAHRIVELLRHELKDGGAGIIFCATRKTAETTAELVTAEGITCGCFHGGLGPDKKKNIQQAFLEGSLPVIAATNAFGMGVDKPDVRLVVHADIPGSLENYLQEAGRAGRDGDLARCVLLFDEEDVETQFRLSARSQLTQRDFVGLLKAIKARVQRLKREEIVVSAKELLADSEGTGIEIDAPDASTKVATAVAWLERSGFLKRDENNSRVFPASLRVASLEEAVARIDRAGLPAAHRARHVAVATALFRSVDPEGLSTDELMLEAGIPPEECFRIVHQLEGLGILVNDLGLTVRVAKGVRGASDSTLRNLGLLECALLDLMSELAPDADVDGTPQHLSVRPLCTELRRRLEWAESDARVNPQAVRSCLRSLSESFGAGSEKRSMLHVKGMGPDSLRVVLHRPWSQIRTICAKRRSVAQVVLERLLAALPAGSRESTLIVECKARDLIEAIESDLELKGTLREPSIALEHALLYMHENRVIEMDKGRSVFRSAMTLKFDPAALKRRFTKDDFAALQEFYRERISQTHFIHEYARLGAEDPERATAFVAAYFALPRRQFVREYFRGRTDLLQLATTDESFRRIVDDLQHPGQEELVDLPEHGNHLVLAGPGSGKTRVIVHRIAYLLRVKRVAPERIIALAFNRGAAGTLKKRLLALVGDDAKGVTVLTYHAMALRLTGVSLAGADCADGEADFERLLQDAIDLLEGRSEAFSDADDARDRLLQGYEYIFVDEYQDIDAKEYALVSALAGRRLVDPEAKLSIMAVGDDDQNIYAFKGASVEFIRRFQEDYPGKVSYLVENFRSTQNIVTAANHVIQRAAERMKVDHPIQIDARRAADPPGGRWQTLDVETNGKVRLITAPGTANLQAQLVLKEVDRLRRLDPQLQLGDIAVLARCHETLQPLRGLCDAESVRYELAKRESSRGLLPLTRSREGWHTLSLLRERQASLVSTASLARWVGMARRRQPANPYWADIESVIEEVARESTGSALPAEMLLDALYEASLDSARHGRADAIKLMTAHSAKGLEFRHVIVMDCGDWGWGDEDRRLLYVAMTRARETLSLFRVEDGRNPFLADLSTVEGVVSLLPTARPVRRQDIERRYLTYGPTDMDIGYAGRYPASHPIHDAMRQLVVGSTVAVRQRRIETLDGRLVLGRLATATRVEPKDGALGTVYGVMVRTRQQTPAAYLPSVVIDQWEVPLVEVIEGNA</sequence>
<dbReference type="CDD" id="cd17932">
    <property type="entry name" value="DEXQc_UvrD"/>
    <property type="match status" value="1"/>
</dbReference>
<dbReference type="GO" id="GO:0005524">
    <property type="term" value="F:ATP binding"/>
    <property type="evidence" value="ECO:0007669"/>
    <property type="project" value="UniProtKB-UniRule"/>
</dbReference>
<gene>
    <name evidence="14" type="primary">recQ</name>
    <name evidence="14" type="ORF">AAW51_3951</name>
</gene>
<dbReference type="PANTHER" id="PTHR13710:SF105">
    <property type="entry name" value="ATP-DEPENDENT DNA HELICASE Q1"/>
    <property type="match status" value="1"/>
</dbReference>
<dbReference type="NCBIfam" id="TIGR00614">
    <property type="entry name" value="recQ_fam"/>
    <property type="match status" value="1"/>
</dbReference>
<keyword evidence="7" id="KW-0413">Isomerase</keyword>
<organism evidence="14 15">
    <name type="scientific">Caldimonas brevitalea</name>
    <dbReference type="NCBI Taxonomy" id="413882"/>
    <lineage>
        <taxon>Bacteria</taxon>
        <taxon>Pseudomonadati</taxon>
        <taxon>Pseudomonadota</taxon>
        <taxon>Betaproteobacteria</taxon>
        <taxon>Burkholderiales</taxon>
        <taxon>Sphaerotilaceae</taxon>
        <taxon>Caldimonas</taxon>
    </lineage>
</organism>
<dbReference type="InterPro" id="IPR036397">
    <property type="entry name" value="RNaseH_sf"/>
</dbReference>
<evidence type="ECO:0000256" key="5">
    <source>
        <dbReference type="ARBA" id="ARBA00022840"/>
    </source>
</evidence>
<evidence type="ECO:0000256" key="8">
    <source>
        <dbReference type="ARBA" id="ARBA00034617"/>
    </source>
</evidence>
<proteinExistence type="inferred from homology"/>
<evidence type="ECO:0000313" key="14">
    <source>
        <dbReference type="EMBL" id="AKJ30642.1"/>
    </source>
</evidence>
<evidence type="ECO:0000256" key="7">
    <source>
        <dbReference type="ARBA" id="ARBA00023235"/>
    </source>
</evidence>
<evidence type="ECO:0000313" key="15">
    <source>
        <dbReference type="Proteomes" id="UP000035352"/>
    </source>
</evidence>
<evidence type="ECO:0000256" key="2">
    <source>
        <dbReference type="ARBA" id="ARBA00022741"/>
    </source>
</evidence>
<keyword evidence="5 10" id="KW-0067">ATP-binding</keyword>
<dbReference type="EMBL" id="CP011371">
    <property type="protein sequence ID" value="AKJ30642.1"/>
    <property type="molecule type" value="Genomic_DNA"/>
</dbReference>
<dbReference type="KEGG" id="pbh:AAW51_3951"/>
<dbReference type="SMART" id="SM00490">
    <property type="entry name" value="HELICc"/>
    <property type="match status" value="1"/>
</dbReference>
<dbReference type="PANTHER" id="PTHR13710">
    <property type="entry name" value="DNA HELICASE RECQ FAMILY MEMBER"/>
    <property type="match status" value="1"/>
</dbReference>
<evidence type="ECO:0000256" key="10">
    <source>
        <dbReference type="PROSITE-ProRule" id="PRU00560"/>
    </source>
</evidence>
<dbReference type="GO" id="GO:0009378">
    <property type="term" value="F:four-way junction helicase activity"/>
    <property type="evidence" value="ECO:0007669"/>
    <property type="project" value="TreeGrafter"/>
</dbReference>
<dbReference type="InterPro" id="IPR012337">
    <property type="entry name" value="RNaseH-like_sf"/>
</dbReference>
<dbReference type="GO" id="GO:0016787">
    <property type="term" value="F:hydrolase activity"/>
    <property type="evidence" value="ECO:0007669"/>
    <property type="project" value="UniProtKB-UniRule"/>
</dbReference>
<dbReference type="Pfam" id="PF00270">
    <property type="entry name" value="DEAD"/>
    <property type="match status" value="1"/>
</dbReference>
<dbReference type="Gene3D" id="3.40.50.300">
    <property type="entry name" value="P-loop containing nucleotide triphosphate hydrolases"/>
    <property type="match status" value="6"/>
</dbReference>
<name>A0A0G3BMK2_9BURK</name>
<dbReference type="PROSITE" id="PS51192">
    <property type="entry name" value="HELICASE_ATP_BIND_1"/>
    <property type="match status" value="1"/>
</dbReference>
<dbReference type="GO" id="GO:0003677">
    <property type="term" value="F:DNA binding"/>
    <property type="evidence" value="ECO:0007669"/>
    <property type="project" value="UniProtKB-KW"/>
</dbReference>
<dbReference type="GO" id="GO:0043590">
    <property type="term" value="C:bacterial nucleoid"/>
    <property type="evidence" value="ECO:0007669"/>
    <property type="project" value="TreeGrafter"/>
</dbReference>
<dbReference type="RefSeq" id="WP_238947642.1">
    <property type="nucleotide sequence ID" value="NZ_CP011371.1"/>
</dbReference>
<feature type="domain" description="Helicase C-terminal" evidence="12">
    <location>
        <begin position="528"/>
        <end position="693"/>
    </location>
</feature>
<dbReference type="Pfam" id="PF13361">
    <property type="entry name" value="UvrD_C"/>
    <property type="match status" value="1"/>
</dbReference>
<evidence type="ECO:0000256" key="4">
    <source>
        <dbReference type="ARBA" id="ARBA00022806"/>
    </source>
</evidence>
<dbReference type="GO" id="GO:0006310">
    <property type="term" value="P:DNA recombination"/>
    <property type="evidence" value="ECO:0007669"/>
    <property type="project" value="InterPro"/>
</dbReference>
<dbReference type="SUPFAM" id="SSF52540">
    <property type="entry name" value="P-loop containing nucleoside triphosphate hydrolases"/>
    <property type="match status" value="2"/>
</dbReference>
<dbReference type="InterPro" id="IPR014016">
    <property type="entry name" value="UvrD-like_ATP-bd"/>
</dbReference>
<dbReference type="GO" id="GO:0043138">
    <property type="term" value="F:3'-5' DNA helicase activity"/>
    <property type="evidence" value="ECO:0007669"/>
    <property type="project" value="UniProtKB-EC"/>
</dbReference>
<protein>
    <recommendedName>
        <fullName evidence="9">DNA 3'-5' helicase</fullName>
        <ecNumber evidence="9">5.6.2.4</ecNumber>
    </recommendedName>
</protein>
<dbReference type="InterPro" id="IPR014017">
    <property type="entry name" value="DNA_helicase_UvrD-like_C"/>
</dbReference>
<dbReference type="Pfam" id="PF00271">
    <property type="entry name" value="Helicase_C"/>
    <property type="match status" value="1"/>
</dbReference>
<keyword evidence="4 10" id="KW-0347">Helicase</keyword>
<dbReference type="SMART" id="SM00487">
    <property type="entry name" value="DEXDc"/>
    <property type="match status" value="1"/>
</dbReference>
<dbReference type="STRING" id="413882.AAW51_3951"/>
<dbReference type="GO" id="GO:0005737">
    <property type="term" value="C:cytoplasm"/>
    <property type="evidence" value="ECO:0007669"/>
    <property type="project" value="TreeGrafter"/>
</dbReference>
<keyword evidence="2 10" id="KW-0547">Nucleotide-binding</keyword>
<reference evidence="14 15" key="1">
    <citation type="submission" date="2015-05" db="EMBL/GenBank/DDBJ databases">
        <authorList>
            <person name="Tang B."/>
            <person name="Yu Y."/>
        </authorList>
    </citation>
    <scope>NUCLEOTIDE SEQUENCE [LARGE SCALE GENOMIC DNA]</scope>
    <source>
        <strain evidence="14 15">DSM 7029</strain>
    </source>
</reference>
<dbReference type="InterPro" id="IPR014001">
    <property type="entry name" value="Helicase_ATP-bd"/>
</dbReference>
<comment type="similarity">
    <text evidence="1">Belongs to the helicase family. RecQ subfamily.</text>
</comment>
<feature type="binding site" evidence="10">
    <location>
        <begin position="1130"/>
        <end position="1137"/>
    </location>
    <ligand>
        <name>ATP</name>
        <dbReference type="ChEBI" id="CHEBI:30616"/>
    </ligand>
</feature>
<evidence type="ECO:0000259" key="11">
    <source>
        <dbReference type="PROSITE" id="PS51192"/>
    </source>
</evidence>
<feature type="domain" description="Helicase ATP-binding" evidence="11">
    <location>
        <begin position="323"/>
        <end position="499"/>
    </location>
</feature>
<dbReference type="Gene3D" id="3.30.420.10">
    <property type="entry name" value="Ribonuclease H-like superfamily/Ribonuclease H"/>
    <property type="match status" value="1"/>
</dbReference>
<accession>A0A0G3BMK2</accession>
<dbReference type="GO" id="GO:0006281">
    <property type="term" value="P:DNA repair"/>
    <property type="evidence" value="ECO:0007669"/>
    <property type="project" value="TreeGrafter"/>
</dbReference>
<evidence type="ECO:0000256" key="3">
    <source>
        <dbReference type="ARBA" id="ARBA00022801"/>
    </source>
</evidence>
<dbReference type="InterPro" id="IPR004589">
    <property type="entry name" value="DNA_helicase_ATP-dep_RecQ"/>
</dbReference>
<keyword evidence="6" id="KW-0238">DNA-binding</keyword>
<keyword evidence="15" id="KW-1185">Reference proteome</keyword>
<evidence type="ECO:0000259" key="12">
    <source>
        <dbReference type="PROSITE" id="PS51194"/>
    </source>
</evidence>
<keyword evidence="3 10" id="KW-0378">Hydrolase</keyword>
<evidence type="ECO:0000256" key="1">
    <source>
        <dbReference type="ARBA" id="ARBA00005446"/>
    </source>
</evidence>
<dbReference type="PATRIC" id="fig|413882.6.peg.4126"/>